<dbReference type="RefSeq" id="WP_074816822.1">
    <property type="nucleotide sequence ID" value="NZ_FOJX01000011.1"/>
</dbReference>
<evidence type="ECO:0000313" key="1">
    <source>
        <dbReference type="EMBL" id="SFB10715.1"/>
    </source>
</evidence>
<name>A0A1I0YBD6_SELRU</name>
<accession>A0A1I0YBD6</accession>
<evidence type="ECO:0000313" key="2">
    <source>
        <dbReference type="Proteomes" id="UP000183843"/>
    </source>
</evidence>
<dbReference type="Proteomes" id="UP000183843">
    <property type="component" value="Unassembled WGS sequence"/>
</dbReference>
<sequence length="59" mass="6402">MKIGDVVKVYSRTTGEKIAGLVISMGLRNSTAKVLTAEGVEWILVETLEDIERTVLPNG</sequence>
<proteinExistence type="predicted"/>
<dbReference type="EMBL" id="FOJX01000011">
    <property type="protein sequence ID" value="SFB10715.1"/>
    <property type="molecule type" value="Genomic_DNA"/>
</dbReference>
<reference evidence="1 2" key="1">
    <citation type="submission" date="2016-10" db="EMBL/GenBank/DDBJ databases">
        <authorList>
            <person name="de Groot N.N."/>
        </authorList>
    </citation>
    <scope>NUCLEOTIDE SEQUENCE [LARGE SCALE GENOMIC DNA]</scope>
    <source>
        <strain evidence="1 2">L14</strain>
    </source>
</reference>
<organism evidence="1 2">
    <name type="scientific">Selenomonas ruminantium</name>
    <dbReference type="NCBI Taxonomy" id="971"/>
    <lineage>
        <taxon>Bacteria</taxon>
        <taxon>Bacillati</taxon>
        <taxon>Bacillota</taxon>
        <taxon>Negativicutes</taxon>
        <taxon>Selenomonadales</taxon>
        <taxon>Selenomonadaceae</taxon>
        <taxon>Selenomonas</taxon>
    </lineage>
</organism>
<dbReference type="AlphaFoldDB" id="A0A1I0YBD6"/>
<gene>
    <name evidence="1" type="ORF">SAMN05216587_11192</name>
</gene>
<protein>
    <submittedName>
        <fullName evidence="1">Uncharacterized protein</fullName>
    </submittedName>
</protein>